<keyword evidence="3 10" id="KW-1003">Cell membrane</keyword>
<name>A0A4Q7MIP8_9MICO</name>
<dbReference type="Pfam" id="PF00999">
    <property type="entry name" value="Na_H_Exchanger"/>
    <property type="match status" value="1"/>
</dbReference>
<feature type="domain" description="Cation/H+ exchanger transmembrane" evidence="11">
    <location>
        <begin position="13"/>
        <end position="402"/>
    </location>
</feature>
<feature type="transmembrane region" description="Helical" evidence="10">
    <location>
        <begin position="292"/>
        <end position="322"/>
    </location>
</feature>
<comment type="caution">
    <text evidence="12">The sequence shown here is derived from an EMBL/GenBank/DDBJ whole genome shotgun (WGS) entry which is preliminary data.</text>
</comment>
<dbReference type="GO" id="GO:0051453">
    <property type="term" value="P:regulation of intracellular pH"/>
    <property type="evidence" value="ECO:0007669"/>
    <property type="project" value="TreeGrafter"/>
</dbReference>
<sequence>MEGLVLVVVLGATILGGGMLAQRIPVPAPLILLVAGAGLSFVPGIDVELPPELVLLLFLPALLYWESLNTSLREIRDNLRIIVLLAVGLVFVTAFAIAWLASAFGLPWPMALALGAILSPTDATAVAAVVRRLPRRQGTILRAESLLNDGTALVLYAVAVGAATAGASITFVSLSAQFLYAYAVGILIGLAIGFAAYQVRKLFRGDRLLSGTLSVLTPFVAYLPAELVGASGVVAVVVCGLVISQVGPRIITAATRAQTFGFWQLASYVLNGALFVLIGLELKPVLDGLGPAWPSALLFGLACAVGVMAVRLLWGVTTPYLIRLVDRRPVQRTRRVGFRQRFPISWAGFRGAVSLAAALALPQQTASGDPLPGRDLVIAVTFVVILFTLVVQGLTLPAVVRWSGLGRDPREFDEELLGEQAMLRAALDALPVAAGELGTSPPIVDGLRAAYEDRLQLIHREEGRPEAAARDASARDEEDALHLAILPAKRAALFALRHERRIDDVILRRLQSRIDLEELRLSAPPDDD</sequence>
<feature type="transmembrane region" description="Helical" evidence="10">
    <location>
        <begin position="79"/>
        <end position="102"/>
    </location>
</feature>
<reference evidence="12 13" key="1">
    <citation type="submission" date="2019-02" db="EMBL/GenBank/DDBJ databases">
        <title>Genomic Encyclopedia of Type Strains, Phase IV (KMG-IV): sequencing the most valuable type-strain genomes for metagenomic binning, comparative biology and taxonomic classification.</title>
        <authorList>
            <person name="Goeker M."/>
        </authorList>
    </citation>
    <scope>NUCLEOTIDE SEQUENCE [LARGE SCALE GENOMIC DNA]</scope>
    <source>
        <strain evidence="12 13">DSM 43045</strain>
    </source>
</reference>
<evidence type="ECO:0000256" key="6">
    <source>
        <dbReference type="ARBA" id="ARBA00023053"/>
    </source>
</evidence>
<keyword evidence="2 10" id="KW-0813">Transport</keyword>
<comment type="similarity">
    <text evidence="10">Belongs to the monovalent cation:proton antiporter 1 (CPA1) transporter (TC 2.A.36) family.</text>
</comment>
<dbReference type="GO" id="GO:0098719">
    <property type="term" value="P:sodium ion import across plasma membrane"/>
    <property type="evidence" value="ECO:0007669"/>
    <property type="project" value="TreeGrafter"/>
</dbReference>
<dbReference type="InterPro" id="IPR004705">
    <property type="entry name" value="Cation/H_exchanger_CPA1_bac"/>
</dbReference>
<dbReference type="AlphaFoldDB" id="A0A4Q7MIP8"/>
<dbReference type="Proteomes" id="UP000293289">
    <property type="component" value="Unassembled WGS sequence"/>
</dbReference>
<evidence type="ECO:0000256" key="8">
    <source>
        <dbReference type="ARBA" id="ARBA00023136"/>
    </source>
</evidence>
<dbReference type="EMBL" id="SGWY01000002">
    <property type="protein sequence ID" value="RZS66602.1"/>
    <property type="molecule type" value="Genomic_DNA"/>
</dbReference>
<keyword evidence="4 10" id="KW-0812">Transmembrane</keyword>
<evidence type="ECO:0000313" key="12">
    <source>
        <dbReference type="EMBL" id="RZS66602.1"/>
    </source>
</evidence>
<keyword evidence="9 10" id="KW-0739">Sodium transport</keyword>
<protein>
    <submittedName>
        <fullName evidence="12">Sodium/proton antiporter (CPA1 family)</fullName>
    </submittedName>
</protein>
<dbReference type="InterPro" id="IPR018422">
    <property type="entry name" value="Cation/H_exchanger_CPA1"/>
</dbReference>
<feature type="transmembrane region" description="Helical" evidence="10">
    <location>
        <begin position="260"/>
        <end position="280"/>
    </location>
</feature>
<feature type="transmembrane region" description="Helical" evidence="10">
    <location>
        <begin position="342"/>
        <end position="361"/>
    </location>
</feature>
<dbReference type="GO" id="GO:0015386">
    <property type="term" value="F:potassium:proton antiporter activity"/>
    <property type="evidence" value="ECO:0007669"/>
    <property type="project" value="TreeGrafter"/>
</dbReference>
<keyword evidence="7 10" id="KW-0406">Ion transport</keyword>
<dbReference type="PANTHER" id="PTHR10110">
    <property type="entry name" value="SODIUM/HYDROGEN EXCHANGER"/>
    <property type="match status" value="1"/>
</dbReference>
<evidence type="ECO:0000256" key="9">
    <source>
        <dbReference type="ARBA" id="ARBA00023201"/>
    </source>
</evidence>
<dbReference type="NCBIfam" id="TIGR00831">
    <property type="entry name" value="a_cpa1"/>
    <property type="match status" value="1"/>
</dbReference>
<evidence type="ECO:0000256" key="7">
    <source>
        <dbReference type="ARBA" id="ARBA00023065"/>
    </source>
</evidence>
<feature type="transmembrane region" description="Helical" evidence="10">
    <location>
        <begin position="376"/>
        <end position="400"/>
    </location>
</feature>
<dbReference type="PANTHER" id="PTHR10110:SF86">
    <property type="entry name" value="SODIUM_HYDROGEN EXCHANGER 7"/>
    <property type="match status" value="1"/>
</dbReference>
<keyword evidence="5 10" id="KW-1133">Transmembrane helix</keyword>
<keyword evidence="13" id="KW-1185">Reference proteome</keyword>
<evidence type="ECO:0000256" key="2">
    <source>
        <dbReference type="ARBA" id="ARBA00022448"/>
    </source>
</evidence>
<evidence type="ECO:0000256" key="1">
    <source>
        <dbReference type="ARBA" id="ARBA00004651"/>
    </source>
</evidence>
<gene>
    <name evidence="12" type="ORF">EV187_2339</name>
</gene>
<comment type="subcellular location">
    <subcellularLocation>
        <location evidence="1 10">Cell membrane</location>
        <topology evidence="1 10">Multi-pass membrane protein</topology>
    </subcellularLocation>
</comment>
<feature type="transmembrane region" description="Helical" evidence="10">
    <location>
        <begin position="151"/>
        <end position="172"/>
    </location>
</feature>
<evidence type="ECO:0000256" key="10">
    <source>
        <dbReference type="RuleBase" id="RU366002"/>
    </source>
</evidence>
<proteinExistence type="inferred from homology"/>
<dbReference type="Gene3D" id="6.10.140.1330">
    <property type="match status" value="1"/>
</dbReference>
<accession>A0A4Q7MIP8</accession>
<evidence type="ECO:0000313" key="13">
    <source>
        <dbReference type="Proteomes" id="UP000293289"/>
    </source>
</evidence>
<keyword evidence="6 10" id="KW-0915">Sodium</keyword>
<keyword evidence="10" id="KW-0050">Antiport</keyword>
<evidence type="ECO:0000256" key="4">
    <source>
        <dbReference type="ARBA" id="ARBA00022692"/>
    </source>
</evidence>
<evidence type="ECO:0000259" key="11">
    <source>
        <dbReference type="Pfam" id="PF00999"/>
    </source>
</evidence>
<feature type="transmembrane region" description="Helical" evidence="10">
    <location>
        <begin position="108"/>
        <end position="130"/>
    </location>
</feature>
<comment type="function">
    <text evidence="10">Na(+)/H(+) antiporter that extrudes sodium in exchange for external protons.</text>
</comment>
<evidence type="ECO:0000256" key="5">
    <source>
        <dbReference type="ARBA" id="ARBA00022989"/>
    </source>
</evidence>
<feature type="transmembrane region" description="Helical" evidence="10">
    <location>
        <begin position="178"/>
        <end position="196"/>
    </location>
</feature>
<dbReference type="GO" id="GO:0005886">
    <property type="term" value="C:plasma membrane"/>
    <property type="evidence" value="ECO:0007669"/>
    <property type="project" value="UniProtKB-SubCell"/>
</dbReference>
<dbReference type="InterPro" id="IPR006153">
    <property type="entry name" value="Cation/H_exchanger_TM"/>
</dbReference>
<dbReference type="GO" id="GO:0015385">
    <property type="term" value="F:sodium:proton antiporter activity"/>
    <property type="evidence" value="ECO:0007669"/>
    <property type="project" value="InterPro"/>
</dbReference>
<keyword evidence="8 10" id="KW-0472">Membrane</keyword>
<feature type="transmembrane region" description="Helical" evidence="10">
    <location>
        <begin position="47"/>
        <end position="67"/>
    </location>
</feature>
<organism evidence="12 13">
    <name type="scientific">Agromyces ramosus</name>
    <dbReference type="NCBI Taxonomy" id="33879"/>
    <lineage>
        <taxon>Bacteria</taxon>
        <taxon>Bacillati</taxon>
        <taxon>Actinomycetota</taxon>
        <taxon>Actinomycetes</taxon>
        <taxon>Micrococcales</taxon>
        <taxon>Microbacteriaceae</taxon>
        <taxon>Agromyces</taxon>
    </lineage>
</organism>
<comment type="caution">
    <text evidence="10">Lacks conserved residue(s) required for the propagation of feature annotation.</text>
</comment>
<dbReference type="OrthoDB" id="57886at2"/>
<evidence type="ECO:0000256" key="3">
    <source>
        <dbReference type="ARBA" id="ARBA00022475"/>
    </source>
</evidence>
<dbReference type="RefSeq" id="WP_130353170.1">
    <property type="nucleotide sequence ID" value="NZ_SGWY01000002.1"/>
</dbReference>